<evidence type="ECO:0000313" key="1">
    <source>
        <dbReference type="EMBL" id="RDC46431.1"/>
    </source>
</evidence>
<reference evidence="1 2" key="1">
    <citation type="journal article" date="2018" name="Elife">
        <title>Discovery and characterization of a prevalent human gut bacterial enzyme sufficient for the inactivation of a family of plant toxins.</title>
        <authorList>
            <person name="Koppel N."/>
            <person name="Bisanz J.E."/>
            <person name="Pandelia M.E."/>
            <person name="Turnbaugh P.J."/>
            <person name="Balskus E.P."/>
        </authorList>
    </citation>
    <scope>NUCLEOTIDE SEQUENCE [LARGE SCALE GENOMIC DNA]</scope>
    <source>
        <strain evidence="1 2">OB21 GAM 11</strain>
    </source>
</reference>
<sequence>MGRAAVTFDGPSWKLTGHSVDCSGKGNVYSGEDTAMSTATVHRRKLATTGAVPSGASAAKPRSRSRRPSIIGDPRSTVPVRSQGAEQPTRAVRAASLHPRPAAAGNFVPDPVTLGLTERAEHPMLTPSLHAFRAYASNHPEFSELKARGLLPMMRAHQGLRLAIFGVAAALVLLLVALLVYWWLLPAPAAADSPYATADAGAAQSTAVDRWGQGTVPSLYQNDASWADVPYGQATLASTGAAPVALAMAYVAATGDTEYTPVAFAQWATDHDLTAAGTDTVASFLQQAGSAFGLAVEPVEVDAQTLRRAIVSNVPVLVVTQPGTFAPTTSVVVLDDIDKDSRIVLHDPTSPSRSAKSWAFDDITDAAALAFTVHEA</sequence>
<accession>A0A369P2U2</accession>
<name>A0A369P2U2_9ACTN</name>
<comment type="caution">
    <text evidence="1">The sequence shown here is derived from an EMBL/GenBank/DDBJ whole genome shotgun (WGS) entry which is preliminary data.</text>
</comment>
<organism evidence="1 2">
    <name type="scientific">Adlercreutzia equolifaciens subsp. celatus</name>
    <dbReference type="NCBI Taxonomy" id="394340"/>
    <lineage>
        <taxon>Bacteria</taxon>
        <taxon>Bacillati</taxon>
        <taxon>Actinomycetota</taxon>
        <taxon>Coriobacteriia</taxon>
        <taxon>Eggerthellales</taxon>
        <taxon>Eggerthellaceae</taxon>
        <taxon>Adlercreutzia</taxon>
    </lineage>
</organism>
<gene>
    <name evidence="1" type="ORF">C1850_02330</name>
</gene>
<dbReference type="AlphaFoldDB" id="A0A369P2U2"/>
<evidence type="ECO:0000313" key="2">
    <source>
        <dbReference type="Proteomes" id="UP000253805"/>
    </source>
</evidence>
<dbReference type="EMBL" id="PPUT01000003">
    <property type="protein sequence ID" value="RDC46431.1"/>
    <property type="molecule type" value="Genomic_DNA"/>
</dbReference>
<proteinExistence type="predicted"/>
<protein>
    <submittedName>
        <fullName evidence="1">Uncharacterized protein</fullName>
    </submittedName>
</protein>
<dbReference type="Proteomes" id="UP000253805">
    <property type="component" value="Unassembled WGS sequence"/>
</dbReference>